<organism evidence="2 3">
    <name type="scientific">Fontibacter flavus</name>
    <dbReference type="NCBI Taxonomy" id="654838"/>
    <lineage>
        <taxon>Bacteria</taxon>
        <taxon>Pseudomonadati</taxon>
        <taxon>Bacteroidota</taxon>
        <taxon>Cytophagia</taxon>
        <taxon>Cytophagales</taxon>
        <taxon>Cyclobacteriaceae</taxon>
        <taxon>Fontibacter</taxon>
    </lineage>
</organism>
<evidence type="ECO:0000313" key="2">
    <source>
        <dbReference type="EMBL" id="MFC0263778.1"/>
    </source>
</evidence>
<dbReference type="CDD" id="cd04301">
    <property type="entry name" value="NAT_SF"/>
    <property type="match status" value="1"/>
</dbReference>
<reference evidence="2 3" key="1">
    <citation type="submission" date="2024-09" db="EMBL/GenBank/DDBJ databases">
        <authorList>
            <person name="Sun Q."/>
            <person name="Mori K."/>
        </authorList>
    </citation>
    <scope>NUCLEOTIDE SEQUENCE [LARGE SCALE GENOMIC DNA]</scope>
    <source>
        <strain evidence="2 3">CCM 7650</strain>
    </source>
</reference>
<proteinExistence type="predicted"/>
<dbReference type="SUPFAM" id="SSF55729">
    <property type="entry name" value="Acyl-CoA N-acyltransferases (Nat)"/>
    <property type="match status" value="1"/>
</dbReference>
<dbReference type="Proteomes" id="UP001589797">
    <property type="component" value="Unassembled WGS sequence"/>
</dbReference>
<gene>
    <name evidence="2" type="ORF">ACFFIP_13880</name>
</gene>
<name>A0ABV6FV87_9BACT</name>
<dbReference type="RefSeq" id="WP_382388281.1">
    <property type="nucleotide sequence ID" value="NZ_JBHLWI010000038.1"/>
</dbReference>
<dbReference type="Pfam" id="PF13673">
    <property type="entry name" value="Acetyltransf_10"/>
    <property type="match status" value="1"/>
</dbReference>
<accession>A0ABV6FV87</accession>
<keyword evidence="3" id="KW-1185">Reference proteome</keyword>
<evidence type="ECO:0000259" key="1">
    <source>
        <dbReference type="PROSITE" id="PS51186"/>
    </source>
</evidence>
<dbReference type="InterPro" id="IPR000182">
    <property type="entry name" value="GNAT_dom"/>
</dbReference>
<dbReference type="PROSITE" id="PS51186">
    <property type="entry name" value="GNAT"/>
    <property type="match status" value="1"/>
</dbReference>
<feature type="domain" description="N-acetyltransferase" evidence="1">
    <location>
        <begin position="7"/>
        <end position="141"/>
    </location>
</feature>
<evidence type="ECO:0000313" key="3">
    <source>
        <dbReference type="Proteomes" id="UP001589797"/>
    </source>
</evidence>
<comment type="caution">
    <text evidence="2">The sequence shown here is derived from an EMBL/GenBank/DDBJ whole genome shotgun (WGS) entry which is preliminary data.</text>
</comment>
<dbReference type="Gene3D" id="3.40.630.30">
    <property type="match status" value="1"/>
</dbReference>
<dbReference type="EMBL" id="JBHLWI010000038">
    <property type="protein sequence ID" value="MFC0263778.1"/>
    <property type="molecule type" value="Genomic_DNA"/>
</dbReference>
<dbReference type="InterPro" id="IPR016181">
    <property type="entry name" value="Acyl_CoA_acyltransferase"/>
</dbReference>
<protein>
    <submittedName>
        <fullName evidence="2">GNAT family N-acetyltransferase</fullName>
    </submittedName>
</protein>
<sequence length="147" mass="16982">MDSADHIEIKTLNIDDIIPIRHQVMWPDQPMDFVKIPEDKLGTHYGLFDQGRLTSVVSVFINGQEAQFRKFATLSEEQGKGYGNHLLRHLFSELANKDIDRVWCNARVEKSDFYKKFGMVSTGQTFCKSGMDYVIMEKFLRPNHPKG</sequence>